<keyword evidence="1" id="KW-0732">Signal</keyword>
<protein>
    <recommendedName>
        <fullName evidence="4">Secreted protein</fullName>
    </recommendedName>
</protein>
<dbReference type="EMBL" id="BMPI01000006">
    <property type="protein sequence ID" value="GGM15991.1"/>
    <property type="molecule type" value="Genomic_DNA"/>
</dbReference>
<dbReference type="Proteomes" id="UP000642070">
    <property type="component" value="Unassembled WGS sequence"/>
</dbReference>
<reference evidence="2" key="1">
    <citation type="journal article" date="2014" name="Int. J. Syst. Evol. Microbiol.">
        <title>Complete genome sequence of Corynebacterium casei LMG S-19264T (=DSM 44701T), isolated from a smear-ripened cheese.</title>
        <authorList>
            <consortium name="US DOE Joint Genome Institute (JGI-PGF)"/>
            <person name="Walter F."/>
            <person name="Albersmeier A."/>
            <person name="Kalinowski J."/>
            <person name="Ruckert C."/>
        </authorList>
    </citation>
    <scope>NUCLEOTIDE SEQUENCE</scope>
    <source>
        <strain evidence="2">JCM 19831</strain>
    </source>
</reference>
<sequence length="363" mass="37930">MTAQAYLALMRITLAAVTAMAAAVLLVPAAPASAATPDRWGFAFVKDPTTVAWTPLPAAYQYGSWMTFAPGLQADGIKIATGRFLVRFPQIGAGSRGVPHVTAVSADGRFCEAVRWYGSGADQIVEVQCFKPGGGPIDSQFTVLWTVSSGTTPAGGYASVQVNSLGAIVQQYNSTGSANSVTPSSPGYYQVRFKSVGALGVQSGNLQVTAVQPNAQPRRCKVARWGWSGTDVIAVVACFNPATGALMDSEFTASFHRERSVYAALSPPKYFGYVASWAAGQTNFNGIYGFGANGIGGPVVKYPDLHQKQTHAQVTAFGDTSGYCGLKDLWLDAGGTAVVTVACFTNAGAPVDLPYLSTFSSSV</sequence>
<reference evidence="2" key="2">
    <citation type="submission" date="2020-09" db="EMBL/GenBank/DDBJ databases">
        <authorList>
            <person name="Sun Q."/>
            <person name="Ohkuma M."/>
        </authorList>
    </citation>
    <scope>NUCLEOTIDE SEQUENCE</scope>
    <source>
        <strain evidence="2">JCM 19831</strain>
    </source>
</reference>
<accession>A0A917TAV2</accession>
<comment type="caution">
    <text evidence="2">The sequence shown here is derived from an EMBL/GenBank/DDBJ whole genome shotgun (WGS) entry which is preliminary data.</text>
</comment>
<feature type="chain" id="PRO_5036972588" description="Secreted protein" evidence="1">
    <location>
        <begin position="35"/>
        <end position="363"/>
    </location>
</feature>
<evidence type="ECO:0000313" key="2">
    <source>
        <dbReference type="EMBL" id="GGM15991.1"/>
    </source>
</evidence>
<evidence type="ECO:0000256" key="1">
    <source>
        <dbReference type="SAM" id="SignalP"/>
    </source>
</evidence>
<gene>
    <name evidence="2" type="ORF">GCM10007977_016530</name>
</gene>
<proteinExistence type="predicted"/>
<keyword evidence="3" id="KW-1185">Reference proteome</keyword>
<feature type="signal peptide" evidence="1">
    <location>
        <begin position="1"/>
        <end position="34"/>
    </location>
</feature>
<dbReference type="AlphaFoldDB" id="A0A917TAV2"/>
<evidence type="ECO:0008006" key="4">
    <source>
        <dbReference type="Google" id="ProtNLM"/>
    </source>
</evidence>
<evidence type="ECO:0000313" key="3">
    <source>
        <dbReference type="Proteomes" id="UP000642070"/>
    </source>
</evidence>
<name>A0A917TAV2_9ACTN</name>
<organism evidence="2 3">
    <name type="scientific">Dactylosporangium sucinum</name>
    <dbReference type="NCBI Taxonomy" id="1424081"/>
    <lineage>
        <taxon>Bacteria</taxon>
        <taxon>Bacillati</taxon>
        <taxon>Actinomycetota</taxon>
        <taxon>Actinomycetes</taxon>
        <taxon>Micromonosporales</taxon>
        <taxon>Micromonosporaceae</taxon>
        <taxon>Dactylosporangium</taxon>
    </lineage>
</organism>